<proteinExistence type="predicted"/>
<accession>A0A939IW91</accession>
<name>A0A939IW91_9CORY</name>
<evidence type="ECO:0000313" key="1">
    <source>
        <dbReference type="EMBL" id="MBN9643160.1"/>
    </source>
</evidence>
<protein>
    <recommendedName>
        <fullName evidence="3">Transposase</fullName>
    </recommendedName>
</protein>
<dbReference type="AlphaFoldDB" id="A0A939IW91"/>
<dbReference type="RefSeq" id="WP_207117565.1">
    <property type="nucleotide sequence ID" value="NZ_JAFLEQ010000003.1"/>
</dbReference>
<evidence type="ECO:0000313" key="2">
    <source>
        <dbReference type="Proteomes" id="UP000664332"/>
    </source>
</evidence>
<organism evidence="1 2">
    <name type="scientific">Corynebacterium mendelii</name>
    <dbReference type="NCBI Taxonomy" id="2765362"/>
    <lineage>
        <taxon>Bacteria</taxon>
        <taxon>Bacillati</taxon>
        <taxon>Actinomycetota</taxon>
        <taxon>Actinomycetes</taxon>
        <taxon>Mycobacteriales</taxon>
        <taxon>Corynebacteriaceae</taxon>
        <taxon>Corynebacterium</taxon>
    </lineage>
</organism>
<reference evidence="1" key="1">
    <citation type="submission" date="2021-03" db="EMBL/GenBank/DDBJ databases">
        <authorList>
            <person name="Sun Q."/>
        </authorList>
    </citation>
    <scope>NUCLEOTIDE SEQUENCE</scope>
    <source>
        <strain evidence="1">CCM 8862</strain>
    </source>
</reference>
<dbReference type="Proteomes" id="UP000664332">
    <property type="component" value="Unassembled WGS sequence"/>
</dbReference>
<dbReference type="EMBL" id="JAFLEQ010000003">
    <property type="protein sequence ID" value="MBN9643160.1"/>
    <property type="molecule type" value="Genomic_DNA"/>
</dbReference>
<keyword evidence="2" id="KW-1185">Reference proteome</keyword>
<sequence length="60" mass="6959">MTTPDDKETIRRLTAEIDDKDRRIAELTAEVERGRKIIAIMQQGHEKLLRLTEQIEGKTP</sequence>
<evidence type="ECO:0008006" key="3">
    <source>
        <dbReference type="Google" id="ProtNLM"/>
    </source>
</evidence>
<gene>
    <name evidence="1" type="ORF">JZY06_00720</name>
</gene>
<comment type="caution">
    <text evidence="1">The sequence shown here is derived from an EMBL/GenBank/DDBJ whole genome shotgun (WGS) entry which is preliminary data.</text>
</comment>